<dbReference type="InterPro" id="IPR050339">
    <property type="entry name" value="CC_SR_Kinase"/>
</dbReference>
<dbReference type="PANTHER" id="PTHR11042">
    <property type="entry name" value="EUKARYOTIC TRANSLATION INITIATION FACTOR 2-ALPHA KINASE EIF2-ALPHA KINASE -RELATED"/>
    <property type="match status" value="1"/>
</dbReference>
<dbReference type="EMBL" id="ML987202">
    <property type="protein sequence ID" value="KAF2244909.1"/>
    <property type="molecule type" value="Genomic_DNA"/>
</dbReference>
<dbReference type="GeneID" id="54589778"/>
<organism evidence="8 9">
    <name type="scientific">Trematosphaeria pertusa</name>
    <dbReference type="NCBI Taxonomy" id="390896"/>
    <lineage>
        <taxon>Eukaryota</taxon>
        <taxon>Fungi</taxon>
        <taxon>Dikarya</taxon>
        <taxon>Ascomycota</taxon>
        <taxon>Pezizomycotina</taxon>
        <taxon>Dothideomycetes</taxon>
        <taxon>Pleosporomycetidae</taxon>
        <taxon>Pleosporales</taxon>
        <taxon>Massarineae</taxon>
        <taxon>Trematosphaeriaceae</taxon>
        <taxon>Trematosphaeria</taxon>
    </lineage>
</organism>
<evidence type="ECO:0000256" key="1">
    <source>
        <dbReference type="ARBA" id="ARBA00022679"/>
    </source>
</evidence>
<dbReference type="OrthoDB" id="5337378at2759"/>
<feature type="compositionally biased region" description="Low complexity" evidence="6">
    <location>
        <begin position="616"/>
        <end position="631"/>
    </location>
</feature>
<evidence type="ECO:0000256" key="4">
    <source>
        <dbReference type="ARBA" id="ARBA00022840"/>
    </source>
</evidence>
<name>A0A6A6I3Z3_9PLEO</name>
<feature type="compositionally biased region" description="Basic and acidic residues" evidence="6">
    <location>
        <begin position="255"/>
        <end position="267"/>
    </location>
</feature>
<dbReference type="Pfam" id="PF00069">
    <property type="entry name" value="Pkinase"/>
    <property type="match status" value="1"/>
</dbReference>
<feature type="compositionally biased region" description="Low complexity" evidence="6">
    <location>
        <begin position="59"/>
        <end position="74"/>
    </location>
</feature>
<dbReference type="Proteomes" id="UP000800094">
    <property type="component" value="Unassembled WGS sequence"/>
</dbReference>
<accession>A0A6A6I3Z3</accession>
<protein>
    <submittedName>
        <fullName evidence="8">Kinase-like protein</fullName>
    </submittedName>
</protein>
<dbReference type="PANTHER" id="PTHR11042:SF187">
    <property type="entry name" value="EUKARYOTIC TRANSLATION INITIATION FACTOR 2-ALPHA KINASE 2"/>
    <property type="match status" value="1"/>
</dbReference>
<keyword evidence="4" id="KW-0067">ATP-binding</keyword>
<proteinExistence type="inferred from homology"/>
<dbReference type="Gene3D" id="1.10.510.10">
    <property type="entry name" value="Transferase(Phosphotransferase) domain 1"/>
    <property type="match status" value="1"/>
</dbReference>
<feature type="compositionally biased region" description="Basic and acidic residues" evidence="6">
    <location>
        <begin position="585"/>
        <end position="599"/>
    </location>
</feature>
<feature type="compositionally biased region" description="Low complexity" evidence="6">
    <location>
        <begin position="378"/>
        <end position="387"/>
    </location>
</feature>
<dbReference type="GO" id="GO:0005634">
    <property type="term" value="C:nucleus"/>
    <property type="evidence" value="ECO:0007669"/>
    <property type="project" value="TreeGrafter"/>
</dbReference>
<keyword evidence="2" id="KW-0547">Nucleotide-binding</keyword>
<feature type="compositionally biased region" description="Low complexity" evidence="6">
    <location>
        <begin position="283"/>
        <end position="296"/>
    </location>
</feature>
<feature type="domain" description="Protein kinase" evidence="7">
    <location>
        <begin position="718"/>
        <end position="1047"/>
    </location>
</feature>
<evidence type="ECO:0000313" key="8">
    <source>
        <dbReference type="EMBL" id="KAF2244909.1"/>
    </source>
</evidence>
<keyword evidence="1" id="KW-0808">Transferase</keyword>
<dbReference type="InterPro" id="IPR008271">
    <property type="entry name" value="Ser/Thr_kinase_AS"/>
</dbReference>
<evidence type="ECO:0000313" key="9">
    <source>
        <dbReference type="Proteomes" id="UP000800094"/>
    </source>
</evidence>
<gene>
    <name evidence="8" type="ORF">BU26DRAFT_89100</name>
</gene>
<dbReference type="GO" id="GO:0005737">
    <property type="term" value="C:cytoplasm"/>
    <property type="evidence" value="ECO:0007669"/>
    <property type="project" value="TreeGrafter"/>
</dbReference>
<dbReference type="PROSITE" id="PS50011">
    <property type="entry name" value="PROTEIN_KINASE_DOM"/>
    <property type="match status" value="1"/>
</dbReference>
<evidence type="ECO:0000259" key="7">
    <source>
        <dbReference type="PROSITE" id="PS50011"/>
    </source>
</evidence>
<reference evidence="8" key="1">
    <citation type="journal article" date="2020" name="Stud. Mycol.">
        <title>101 Dothideomycetes genomes: a test case for predicting lifestyles and emergence of pathogens.</title>
        <authorList>
            <person name="Haridas S."/>
            <person name="Albert R."/>
            <person name="Binder M."/>
            <person name="Bloem J."/>
            <person name="Labutti K."/>
            <person name="Salamov A."/>
            <person name="Andreopoulos B."/>
            <person name="Baker S."/>
            <person name="Barry K."/>
            <person name="Bills G."/>
            <person name="Bluhm B."/>
            <person name="Cannon C."/>
            <person name="Castanera R."/>
            <person name="Culley D."/>
            <person name="Daum C."/>
            <person name="Ezra D."/>
            <person name="Gonzalez J."/>
            <person name="Henrissat B."/>
            <person name="Kuo A."/>
            <person name="Liang C."/>
            <person name="Lipzen A."/>
            <person name="Lutzoni F."/>
            <person name="Magnuson J."/>
            <person name="Mondo S."/>
            <person name="Nolan M."/>
            <person name="Ohm R."/>
            <person name="Pangilinan J."/>
            <person name="Park H.-J."/>
            <person name="Ramirez L."/>
            <person name="Alfaro M."/>
            <person name="Sun H."/>
            <person name="Tritt A."/>
            <person name="Yoshinaga Y."/>
            <person name="Zwiers L.-H."/>
            <person name="Turgeon B."/>
            <person name="Goodwin S."/>
            <person name="Spatafora J."/>
            <person name="Crous P."/>
            <person name="Grigoriev I."/>
        </authorList>
    </citation>
    <scope>NUCLEOTIDE SEQUENCE</scope>
    <source>
        <strain evidence="8">CBS 122368</strain>
    </source>
</reference>
<feature type="compositionally biased region" description="Low complexity" evidence="6">
    <location>
        <begin position="33"/>
        <end position="51"/>
    </location>
</feature>
<feature type="region of interest" description="Disordered" evidence="6">
    <location>
        <begin position="550"/>
        <end position="688"/>
    </location>
</feature>
<feature type="compositionally biased region" description="Polar residues" evidence="6">
    <location>
        <begin position="560"/>
        <end position="576"/>
    </location>
</feature>
<sequence length="1085" mass="118395">MDFAYSPHRESGGMVHLPSPTHHGYRMEGAHFSSIQQIRRSLSRSPSKPSRFQLRSGKSDSPASPISPLALSRAFSPKPHKPVSPVATYPESPFTTQAAPPTKKKFSLRRTAPFRSSPRNRNPTSKSPRRALGDSTDLGNSSPFVSRPLFGDENTSARKTSAEFMEKLSAESKRFDIDDKPIKFEFARPQQQSANAPGANCFVPAQSSPLKRRDGISSLGSTNIDSPVAKRRSLHGATSGLDFSIFDQTPAPRSSAEEPLRSRDSDFAHPFSSPMPNTQSPVRRTSSLRKSTLSQRVGSSTPRPKASMDGEFVRPGPAASRANKRMSLPSSLSLNSETIETPVRKSTFEPSRPVAHQPFLRGGAGSHQPHPLSNALTASSSSSSMAEDMADDSPTHAPPHAPPTVAPRDHRFSKSLPLGISRPKPEQALEQSEQESFATPFAWKMAKPNPGPFMSTGLLSKKNRNVDEQEGGAIYQQPDTPTKRMSFPPAVVDSPLGKRGSLFGSSTQSRPEFGTPSTPFSVHASKFSTESFGKGVGIFGSFGSTHQRRGSFVSIDGDDTSNSPIGNHMTDSQSSADDMPPTPTKHSDGAGRRSKESSLRRRTFRHRASLGNDTFSAPDTPSIDIPSSSDAQNVTSTGASPHTPSETFAPPDPSRLTISGNRRGSLPFNSSFGSNSFPPATPTTPRDHSNFFADGQAAIPIGLTKNDVDEALTSRFGEVRLLDGGEGEFSKVYRVSRPVGQQSPFSSPPGSQVWVVKKTKRPYIGASDRERKMREVEILYALRGNDHVLAIKGHWEHQGHLYIQTEYCEGGNLRKFLNSAGYSSRLDDFRIWKILLELSLGLKFIHESGFIHLDMKPANILIDFEGVLKVGDFGLGSRWPAPPHIDGEGDRHYLAPEALQGRFDKPADIFALGVMLAEIAGNCIIPEYGEHWQKLRSGEFDKVLPSLTWSADSGTLSRDSNGDPIPEYNNESAASLCMSDAEVDPLSSMRIRAALNIEEELAKAPRFMIDDHNPDAMDQVVKAMMHPDPDQRPTADQVYRCFGCQWVEERRRAGATIYEGNFGPGEDVLSYSQHFAGAADMMDTS</sequence>
<feature type="compositionally biased region" description="Low complexity" evidence="6">
    <location>
        <begin position="664"/>
        <end position="678"/>
    </location>
</feature>
<evidence type="ECO:0000256" key="2">
    <source>
        <dbReference type="ARBA" id="ARBA00022741"/>
    </source>
</evidence>
<keyword evidence="9" id="KW-1185">Reference proteome</keyword>
<keyword evidence="3 8" id="KW-0418">Kinase</keyword>
<feature type="region of interest" description="Disordered" evidence="6">
    <location>
        <begin position="1"/>
        <end position="161"/>
    </location>
</feature>
<dbReference type="GO" id="GO:0004694">
    <property type="term" value="F:eukaryotic translation initiation factor 2alpha kinase activity"/>
    <property type="evidence" value="ECO:0007669"/>
    <property type="project" value="TreeGrafter"/>
</dbReference>
<dbReference type="Gene3D" id="3.30.200.20">
    <property type="entry name" value="Phosphorylase Kinase, domain 1"/>
    <property type="match status" value="1"/>
</dbReference>
<evidence type="ECO:0000256" key="5">
    <source>
        <dbReference type="ARBA" id="ARBA00037982"/>
    </source>
</evidence>
<dbReference type="FunFam" id="1.10.510.10:FF:002262">
    <property type="entry name" value="Mitosis inhibitor protein kinase mik1"/>
    <property type="match status" value="1"/>
</dbReference>
<dbReference type="InterPro" id="IPR011009">
    <property type="entry name" value="Kinase-like_dom_sf"/>
</dbReference>
<dbReference type="AlphaFoldDB" id="A0A6A6I3Z3"/>
<evidence type="ECO:0000256" key="3">
    <source>
        <dbReference type="ARBA" id="ARBA00022777"/>
    </source>
</evidence>
<dbReference type="SMART" id="SM00220">
    <property type="entry name" value="S_TKc"/>
    <property type="match status" value="1"/>
</dbReference>
<feature type="compositionally biased region" description="Polar residues" evidence="6">
    <location>
        <begin position="328"/>
        <end position="339"/>
    </location>
</feature>
<dbReference type="InterPro" id="IPR000719">
    <property type="entry name" value="Prot_kinase_dom"/>
</dbReference>
<dbReference type="PROSITE" id="PS00108">
    <property type="entry name" value="PROTEIN_KINASE_ST"/>
    <property type="match status" value="1"/>
</dbReference>
<feature type="compositionally biased region" description="Pro residues" evidence="6">
    <location>
        <begin position="396"/>
        <end position="405"/>
    </location>
</feature>
<evidence type="ECO:0000256" key="6">
    <source>
        <dbReference type="SAM" id="MobiDB-lite"/>
    </source>
</evidence>
<feature type="compositionally biased region" description="Polar residues" evidence="6">
    <location>
        <begin position="117"/>
        <end position="126"/>
    </location>
</feature>
<dbReference type="SUPFAM" id="SSF56112">
    <property type="entry name" value="Protein kinase-like (PK-like)"/>
    <property type="match status" value="1"/>
</dbReference>
<dbReference type="RefSeq" id="XP_033679913.1">
    <property type="nucleotide sequence ID" value="XM_033836448.1"/>
</dbReference>
<dbReference type="GO" id="GO:0005524">
    <property type="term" value="F:ATP binding"/>
    <property type="evidence" value="ECO:0007669"/>
    <property type="project" value="UniProtKB-KW"/>
</dbReference>
<feature type="compositionally biased region" description="Polar residues" evidence="6">
    <location>
        <begin position="632"/>
        <end position="646"/>
    </location>
</feature>
<comment type="similarity">
    <text evidence="5">Belongs to the protein kinase superfamily. Ser/Thr protein kinase family. GCN2 subfamily.</text>
</comment>
<feature type="region of interest" description="Disordered" evidence="6">
    <location>
        <begin position="190"/>
        <end position="436"/>
    </location>
</feature>